<evidence type="ECO:0000256" key="3">
    <source>
        <dbReference type="ARBA" id="ARBA00022448"/>
    </source>
</evidence>
<dbReference type="AlphaFoldDB" id="A0A1H9G6Z3"/>
<keyword evidence="4" id="KW-1003">Cell membrane</keyword>
<feature type="transmembrane region" description="Helical" evidence="9">
    <location>
        <begin position="95"/>
        <end position="115"/>
    </location>
</feature>
<dbReference type="PANTHER" id="PTHR30047:SF7">
    <property type="entry name" value="HIGH-AFFINITY CHOLINE TRANSPORT PROTEIN"/>
    <property type="match status" value="1"/>
</dbReference>
<evidence type="ECO:0000256" key="8">
    <source>
        <dbReference type="SAM" id="MobiDB-lite"/>
    </source>
</evidence>
<evidence type="ECO:0000256" key="1">
    <source>
        <dbReference type="ARBA" id="ARBA00004651"/>
    </source>
</evidence>
<evidence type="ECO:0000256" key="4">
    <source>
        <dbReference type="ARBA" id="ARBA00022475"/>
    </source>
</evidence>
<feature type="transmembrane region" description="Helical" evidence="9">
    <location>
        <begin position="55"/>
        <end position="74"/>
    </location>
</feature>
<evidence type="ECO:0000313" key="10">
    <source>
        <dbReference type="EMBL" id="SEQ45897.1"/>
    </source>
</evidence>
<dbReference type="RefSeq" id="WP_177214029.1">
    <property type="nucleotide sequence ID" value="NZ_FOET01000008.1"/>
</dbReference>
<dbReference type="InterPro" id="IPR000060">
    <property type="entry name" value="BCCT_transptr"/>
</dbReference>
<comment type="similarity">
    <text evidence="2">Belongs to the BCCT transporter (TC 2.A.15) family.</text>
</comment>
<feature type="transmembrane region" description="Helical" evidence="9">
    <location>
        <begin position="195"/>
        <end position="214"/>
    </location>
</feature>
<evidence type="ECO:0000256" key="6">
    <source>
        <dbReference type="ARBA" id="ARBA00022989"/>
    </source>
</evidence>
<comment type="subcellular location">
    <subcellularLocation>
        <location evidence="1">Cell membrane</location>
        <topology evidence="1">Multi-pass membrane protein</topology>
    </subcellularLocation>
</comment>
<name>A0A1H9G6Z3_9ACTN</name>
<protein>
    <submittedName>
        <fullName evidence="10">Choline/carnitine/betaine transport</fullName>
    </submittedName>
</protein>
<feature type="transmembrane region" description="Helical" evidence="9">
    <location>
        <begin position="148"/>
        <end position="168"/>
    </location>
</feature>
<evidence type="ECO:0000313" key="11">
    <source>
        <dbReference type="Proteomes" id="UP000199055"/>
    </source>
</evidence>
<keyword evidence="6 9" id="KW-1133">Transmembrane helix</keyword>
<feature type="region of interest" description="Disordered" evidence="8">
    <location>
        <begin position="520"/>
        <end position="573"/>
    </location>
</feature>
<dbReference type="NCBIfam" id="TIGR00842">
    <property type="entry name" value="bcct"/>
    <property type="match status" value="1"/>
</dbReference>
<evidence type="ECO:0000256" key="5">
    <source>
        <dbReference type="ARBA" id="ARBA00022692"/>
    </source>
</evidence>
<gene>
    <name evidence="10" type="ORF">SAMN05216481_108128</name>
</gene>
<feature type="transmembrane region" description="Helical" evidence="9">
    <location>
        <begin position="352"/>
        <end position="375"/>
    </location>
</feature>
<dbReference type="PANTHER" id="PTHR30047">
    <property type="entry name" value="HIGH-AFFINITY CHOLINE TRANSPORT PROTEIN-RELATED"/>
    <property type="match status" value="1"/>
</dbReference>
<dbReference type="GO" id="GO:0005886">
    <property type="term" value="C:plasma membrane"/>
    <property type="evidence" value="ECO:0007669"/>
    <property type="project" value="UniProtKB-SubCell"/>
</dbReference>
<dbReference type="Pfam" id="PF02028">
    <property type="entry name" value="BCCT"/>
    <property type="match status" value="1"/>
</dbReference>
<feature type="transmembrane region" description="Helical" evidence="9">
    <location>
        <begin position="267"/>
        <end position="291"/>
    </location>
</feature>
<dbReference type="EMBL" id="FOET01000008">
    <property type="protein sequence ID" value="SEQ45897.1"/>
    <property type="molecule type" value="Genomic_DNA"/>
</dbReference>
<feature type="transmembrane region" description="Helical" evidence="9">
    <location>
        <begin position="477"/>
        <end position="501"/>
    </location>
</feature>
<feature type="transmembrane region" description="Helical" evidence="9">
    <location>
        <begin position="234"/>
        <end position="255"/>
    </location>
</feature>
<keyword evidence="7 9" id="KW-0472">Membrane</keyword>
<dbReference type="STRING" id="403935.SAMN05216481_108128"/>
<feature type="transmembrane region" description="Helical" evidence="9">
    <location>
        <begin position="16"/>
        <end position="35"/>
    </location>
</feature>
<keyword evidence="5 9" id="KW-0812">Transmembrane</keyword>
<dbReference type="GO" id="GO:0022857">
    <property type="term" value="F:transmembrane transporter activity"/>
    <property type="evidence" value="ECO:0007669"/>
    <property type="project" value="InterPro"/>
</dbReference>
<dbReference type="Proteomes" id="UP000199055">
    <property type="component" value="Unassembled WGS sequence"/>
</dbReference>
<keyword evidence="11" id="KW-1185">Reference proteome</keyword>
<feature type="transmembrane region" description="Helical" evidence="9">
    <location>
        <begin position="453"/>
        <end position="471"/>
    </location>
</feature>
<feature type="compositionally biased region" description="Basic and acidic residues" evidence="8">
    <location>
        <begin position="520"/>
        <end position="539"/>
    </location>
</feature>
<sequence>MLEKLQRLLGLRTDPVIFFTSAGLTVLFVVAAISLTEQVDRIFATASDWLLTNLGWFYILGVTTFLVYLLWIAVSRYGHIRLGAQDDRPEYSRRTWFAMLFAAGIGTILMFWGVAEPISHFAEPPQQGVEPQSTEAARMAMAYSLYHFGLHTWSIFCLPSLTFAYFVYVRGMPFRVSSVLYPLLGDRVYGTAGRIVDIAAVMGTLFGVAVSIGLGTMQINSGLARLFGLPENSLVQVLLITVITAIATTSVVYGLDKGIRRLSNINIVMAIGLMLFVFATGATLFLAKGIIENVGVYLSSLVSLAFWNDTFADTGWQGTWTVFYWAWTITWSPFVGIFIARISKGRTIREFVLGVLALPTAFTIVWFSVFGMSAIDIELNGPGGLVREVVEEGDIPGALFTFLENYPLTTLASALSVLIVVIFFTTSSDSASLVVDMLSAGQREEGGPTRQRVFWAITEGVVAGTLIAATGKSGLDALAEVITVLGLPFFVLAFLMMYSLVRALRTDFPELTGPPAALRRRMERERRTREWGAGKRDGENAEGIEGTGGAGRAGRAGGETSEGAGGGASEGGR</sequence>
<proteinExistence type="inferred from homology"/>
<feature type="transmembrane region" description="Helical" evidence="9">
    <location>
        <begin position="322"/>
        <end position="340"/>
    </location>
</feature>
<keyword evidence="3" id="KW-0813">Transport</keyword>
<evidence type="ECO:0000256" key="2">
    <source>
        <dbReference type="ARBA" id="ARBA00005658"/>
    </source>
</evidence>
<accession>A0A1H9G6Z3</accession>
<reference evidence="10 11" key="1">
    <citation type="submission" date="2016-10" db="EMBL/GenBank/DDBJ databases">
        <authorList>
            <person name="de Groot N.N."/>
        </authorList>
    </citation>
    <scope>NUCLEOTIDE SEQUENCE [LARGE SCALE GENOMIC DNA]</scope>
    <source>
        <strain evidence="10 11">CGMCC 4.3519</strain>
    </source>
</reference>
<feature type="compositionally biased region" description="Gly residues" evidence="8">
    <location>
        <begin position="563"/>
        <end position="573"/>
    </location>
</feature>
<evidence type="ECO:0000256" key="9">
    <source>
        <dbReference type="SAM" id="Phobius"/>
    </source>
</evidence>
<organism evidence="10 11">
    <name type="scientific">Streptomyces radiopugnans</name>
    <dbReference type="NCBI Taxonomy" id="403935"/>
    <lineage>
        <taxon>Bacteria</taxon>
        <taxon>Bacillati</taxon>
        <taxon>Actinomycetota</taxon>
        <taxon>Actinomycetes</taxon>
        <taxon>Kitasatosporales</taxon>
        <taxon>Streptomycetaceae</taxon>
        <taxon>Streptomyces</taxon>
    </lineage>
</organism>
<evidence type="ECO:0000256" key="7">
    <source>
        <dbReference type="ARBA" id="ARBA00023136"/>
    </source>
</evidence>
<feature type="compositionally biased region" description="Gly residues" evidence="8">
    <location>
        <begin position="545"/>
        <end position="557"/>
    </location>
</feature>
<feature type="transmembrane region" description="Helical" evidence="9">
    <location>
        <begin position="406"/>
        <end position="424"/>
    </location>
</feature>